<sequence>MKVSVTKSIKHALFIAGLSLGIAACSDNDAEEAGEQIDQMVDDAGDAMEDAGDSISDAATDAGNAIEDACEDVKDSVDAEDKDC</sequence>
<protein>
    <submittedName>
        <fullName evidence="1">Uncharacterized protein</fullName>
    </submittedName>
</protein>
<evidence type="ECO:0000313" key="1">
    <source>
        <dbReference type="EMBL" id="MFC6438882.1"/>
    </source>
</evidence>
<organism evidence="1 2">
    <name type="scientific">Pseudobowmanella zhangzhouensis</name>
    <dbReference type="NCBI Taxonomy" id="1537679"/>
    <lineage>
        <taxon>Bacteria</taxon>
        <taxon>Pseudomonadati</taxon>
        <taxon>Pseudomonadota</taxon>
        <taxon>Gammaproteobacteria</taxon>
        <taxon>Alteromonadales</taxon>
        <taxon>Alteromonadaceae</taxon>
    </lineage>
</organism>
<dbReference type="PROSITE" id="PS51257">
    <property type="entry name" value="PROKAR_LIPOPROTEIN"/>
    <property type="match status" value="1"/>
</dbReference>
<gene>
    <name evidence="1" type="ORF">ACFP85_01775</name>
</gene>
<accession>A0ABW1XHN9</accession>
<dbReference type="EMBL" id="JBHSUS010000001">
    <property type="protein sequence ID" value="MFC6438882.1"/>
    <property type="molecule type" value="Genomic_DNA"/>
</dbReference>
<evidence type="ECO:0000313" key="2">
    <source>
        <dbReference type="Proteomes" id="UP001596364"/>
    </source>
</evidence>
<comment type="caution">
    <text evidence="1">The sequence shown here is derived from an EMBL/GenBank/DDBJ whole genome shotgun (WGS) entry which is preliminary data.</text>
</comment>
<reference evidence="2" key="1">
    <citation type="journal article" date="2019" name="Int. J. Syst. Evol. Microbiol.">
        <title>The Global Catalogue of Microorganisms (GCM) 10K type strain sequencing project: providing services to taxonomists for standard genome sequencing and annotation.</title>
        <authorList>
            <consortium name="The Broad Institute Genomics Platform"/>
            <consortium name="The Broad Institute Genome Sequencing Center for Infectious Disease"/>
            <person name="Wu L."/>
            <person name="Ma J."/>
        </authorList>
    </citation>
    <scope>NUCLEOTIDE SEQUENCE [LARGE SCALE GENOMIC DNA]</scope>
    <source>
        <strain evidence="2">CGMCC 1.16031</strain>
    </source>
</reference>
<dbReference type="Proteomes" id="UP001596364">
    <property type="component" value="Unassembled WGS sequence"/>
</dbReference>
<keyword evidence="2" id="KW-1185">Reference proteome</keyword>
<proteinExistence type="predicted"/>
<name>A0ABW1XHN9_9ALTE</name>
<dbReference type="Gene3D" id="1.20.120.20">
    <property type="entry name" value="Apolipoprotein"/>
    <property type="match status" value="1"/>
</dbReference>
<dbReference type="RefSeq" id="WP_131258979.1">
    <property type="nucleotide sequence ID" value="NZ_JBHSUS010000001.1"/>
</dbReference>